<evidence type="ECO:0000313" key="8">
    <source>
        <dbReference type="EMBL" id="NYH17517.1"/>
    </source>
</evidence>
<evidence type="ECO:0000313" key="9">
    <source>
        <dbReference type="EMBL" id="NYH23327.1"/>
    </source>
</evidence>
<feature type="transmembrane region" description="Helical" evidence="6">
    <location>
        <begin position="244"/>
        <end position="266"/>
    </location>
</feature>
<dbReference type="AlphaFoldDB" id="A0A7Y9WB05"/>
<evidence type="ECO:0000256" key="2">
    <source>
        <dbReference type="ARBA" id="ARBA00022475"/>
    </source>
</evidence>
<keyword evidence="4 6" id="KW-1133">Transmembrane helix</keyword>
<feature type="transmembrane region" description="Helical" evidence="6">
    <location>
        <begin position="278"/>
        <end position="295"/>
    </location>
</feature>
<feature type="transmembrane region" description="Helical" evidence="6">
    <location>
        <begin position="187"/>
        <end position="206"/>
    </location>
</feature>
<dbReference type="Pfam" id="PF08447">
    <property type="entry name" value="PAS_3"/>
    <property type="match status" value="1"/>
</dbReference>
<dbReference type="Proteomes" id="UP000540929">
    <property type="component" value="Unassembled WGS sequence"/>
</dbReference>
<organism evidence="8 11">
    <name type="scientific">Paraburkholderia bryophila</name>
    <dbReference type="NCBI Taxonomy" id="420952"/>
    <lineage>
        <taxon>Bacteria</taxon>
        <taxon>Pseudomonadati</taxon>
        <taxon>Pseudomonadota</taxon>
        <taxon>Betaproteobacteria</taxon>
        <taxon>Burkholderiales</taxon>
        <taxon>Burkholderiaceae</taxon>
        <taxon>Paraburkholderia</taxon>
    </lineage>
</organism>
<keyword evidence="3 6" id="KW-0812">Transmembrane</keyword>
<reference evidence="10 11" key="1">
    <citation type="submission" date="2020-07" db="EMBL/GenBank/DDBJ databases">
        <title>Exploring microbial biodiversity for novel pathways involved in the catabolism of aromatic compounds derived from lignin.</title>
        <authorList>
            <person name="Elkins J."/>
        </authorList>
    </citation>
    <scope>NUCLEOTIDE SEQUENCE [LARGE SCALE GENOMIC DNA]</scope>
    <source>
        <strain evidence="8 11">H2C3B</strain>
        <strain evidence="9 10">H2C3C</strain>
    </source>
</reference>
<dbReference type="CDD" id="cd00130">
    <property type="entry name" value="PAS"/>
    <property type="match status" value="1"/>
</dbReference>
<evidence type="ECO:0000313" key="10">
    <source>
        <dbReference type="Proteomes" id="UP000540929"/>
    </source>
</evidence>
<keyword evidence="5 6" id="KW-0472">Membrane</keyword>
<evidence type="ECO:0000256" key="3">
    <source>
        <dbReference type="ARBA" id="ARBA00022692"/>
    </source>
</evidence>
<keyword evidence="10" id="KW-1185">Reference proteome</keyword>
<protein>
    <submittedName>
        <fullName evidence="8">PAS domain-containing protein</fullName>
    </submittedName>
</protein>
<dbReference type="Pfam" id="PF05231">
    <property type="entry name" value="MASE1"/>
    <property type="match status" value="1"/>
</dbReference>
<dbReference type="Gene3D" id="3.30.450.20">
    <property type="entry name" value="PAS domain"/>
    <property type="match status" value="1"/>
</dbReference>
<gene>
    <name evidence="9" type="ORF">GGD40_002806</name>
    <name evidence="8" type="ORF">GGD41_004745</name>
</gene>
<dbReference type="GO" id="GO:0005886">
    <property type="term" value="C:plasma membrane"/>
    <property type="evidence" value="ECO:0007669"/>
    <property type="project" value="UniProtKB-SubCell"/>
</dbReference>
<dbReference type="InterPro" id="IPR035965">
    <property type="entry name" value="PAS-like_dom_sf"/>
</dbReference>
<dbReference type="InterPro" id="IPR007895">
    <property type="entry name" value="MASE1"/>
</dbReference>
<proteinExistence type="predicted"/>
<comment type="caution">
    <text evidence="8">The sequence shown here is derived from an EMBL/GenBank/DDBJ whole genome shotgun (WGS) entry which is preliminary data.</text>
</comment>
<evidence type="ECO:0000259" key="7">
    <source>
        <dbReference type="PROSITE" id="PS50112"/>
    </source>
</evidence>
<evidence type="ECO:0000256" key="1">
    <source>
        <dbReference type="ARBA" id="ARBA00004651"/>
    </source>
</evidence>
<comment type="subcellular location">
    <subcellularLocation>
        <location evidence="1">Cell membrane</location>
        <topology evidence="1">Multi-pass membrane protein</topology>
    </subcellularLocation>
</comment>
<feature type="domain" description="PAS" evidence="7">
    <location>
        <begin position="325"/>
        <end position="371"/>
    </location>
</feature>
<feature type="transmembrane region" description="Helical" evidence="6">
    <location>
        <begin position="154"/>
        <end position="175"/>
    </location>
</feature>
<keyword evidence="2" id="KW-1003">Cell membrane</keyword>
<sequence length="432" mass="46064">MNAVEVRRLPLSDTALWVGLYVAAGVLSGQFNVPTAALAPYVWLPAGVSLAAMLLSRTSASGRLAVAFALVQTVLSHFGGRDVPSSLVLGALAGIAPLIASAVVRWTHVPLQGLDLLRAVIVAAVVNAVLLGGGGAFYFSLTKGMPFMLPFREWSAAIFVGVCITMPLLAVWAQFRPKRSAPSNWRRETVGGVAFATMVALTWWLFDGAATQRFEAAGITYPIYLPMFCVVIVSIVGGARGGTLAVFVLTLICLGHTAGGEGPFALPSASASSSLLQAQLYVGVSAMLVLIVHALRDAETHAHLQADQWRTEIELALAGSVLIAYSIDSRTQIVQWRGDVERLLGYPAESLSNVERVLACVHPLDRECLRDRWSPHAWVTTDAPAHISFRLATRVANGSWIELQDLGSSLSDGNGQVAFVAGVWQRRSIVAS</sequence>
<evidence type="ECO:0000256" key="5">
    <source>
        <dbReference type="ARBA" id="ARBA00023136"/>
    </source>
</evidence>
<dbReference type="EMBL" id="JACCAS010000001">
    <property type="protein sequence ID" value="NYH23327.1"/>
    <property type="molecule type" value="Genomic_DNA"/>
</dbReference>
<evidence type="ECO:0000313" key="11">
    <source>
        <dbReference type="Proteomes" id="UP000572540"/>
    </source>
</evidence>
<feature type="transmembrane region" description="Helical" evidence="6">
    <location>
        <begin position="218"/>
        <end position="237"/>
    </location>
</feature>
<dbReference type="PROSITE" id="PS50112">
    <property type="entry name" value="PAS"/>
    <property type="match status" value="1"/>
</dbReference>
<evidence type="ECO:0000256" key="6">
    <source>
        <dbReference type="SAM" id="Phobius"/>
    </source>
</evidence>
<feature type="transmembrane region" description="Helical" evidence="6">
    <location>
        <begin position="116"/>
        <end position="139"/>
    </location>
</feature>
<dbReference type="EMBL" id="JACCAU010000001">
    <property type="protein sequence ID" value="NYH17517.1"/>
    <property type="molecule type" value="Genomic_DNA"/>
</dbReference>
<dbReference type="InterPro" id="IPR013655">
    <property type="entry name" value="PAS_fold_3"/>
</dbReference>
<dbReference type="Proteomes" id="UP000572540">
    <property type="component" value="Unassembled WGS sequence"/>
</dbReference>
<dbReference type="InterPro" id="IPR000014">
    <property type="entry name" value="PAS"/>
</dbReference>
<feature type="transmembrane region" description="Helical" evidence="6">
    <location>
        <begin position="86"/>
        <end position="104"/>
    </location>
</feature>
<evidence type="ECO:0000256" key="4">
    <source>
        <dbReference type="ARBA" id="ARBA00022989"/>
    </source>
</evidence>
<accession>A0A7Y9WB05</accession>
<dbReference type="RefSeq" id="WP_179707963.1">
    <property type="nucleotide sequence ID" value="NZ_JACCAS010000001.1"/>
</dbReference>
<name>A0A7Y9WB05_9BURK</name>
<dbReference type="SUPFAM" id="SSF55785">
    <property type="entry name" value="PYP-like sensor domain (PAS domain)"/>
    <property type="match status" value="1"/>
</dbReference>